<evidence type="ECO:0000259" key="1">
    <source>
        <dbReference type="Pfam" id="PF14737"/>
    </source>
</evidence>
<name>A0A9P8C414_9HELO</name>
<reference evidence="2" key="1">
    <citation type="journal article" date="2021" name="IMA Fungus">
        <title>Genomic characterization of three marine fungi, including Emericellopsis atlantica sp. nov. with signatures of a generalist lifestyle and marine biomass degradation.</title>
        <authorList>
            <person name="Hagestad O.C."/>
            <person name="Hou L."/>
            <person name="Andersen J.H."/>
            <person name="Hansen E.H."/>
            <person name="Altermark B."/>
            <person name="Li C."/>
            <person name="Kuhnert E."/>
            <person name="Cox R.J."/>
            <person name="Crous P.W."/>
            <person name="Spatafora J.W."/>
            <person name="Lail K."/>
            <person name="Amirebrahimi M."/>
            <person name="Lipzen A."/>
            <person name="Pangilinan J."/>
            <person name="Andreopoulos W."/>
            <person name="Hayes R.D."/>
            <person name="Ng V."/>
            <person name="Grigoriev I.V."/>
            <person name="Jackson S.A."/>
            <person name="Sutton T.D.S."/>
            <person name="Dobson A.D.W."/>
            <person name="Rama T."/>
        </authorList>
    </citation>
    <scope>NUCLEOTIDE SEQUENCE</scope>
    <source>
        <strain evidence="2">TRa018bII</strain>
    </source>
</reference>
<protein>
    <recommendedName>
        <fullName evidence="1">DUF4470 domain-containing protein</fullName>
    </recommendedName>
</protein>
<comment type="caution">
    <text evidence="2">The sequence shown here is derived from an EMBL/GenBank/DDBJ whole genome shotgun (WGS) entry which is preliminary data.</text>
</comment>
<dbReference type="InterPro" id="IPR027974">
    <property type="entry name" value="DUF4470"/>
</dbReference>
<sequence>MISPSSINTVSVFSAIGNTPAVCLTQDLPYQHAAHILLLGCGDVRNVLFTTYSDTNPRRQHDITCCDIESAVLARNGILSSLLLDDVDELNYDSIWSFYYHLYIDDQALELLQAQSRKLRELATSIEPWHRSVYGRLLRFCDNGTFVSVREIWKSYDLSDLSQIEKELYKTRFEAGIQKSLPARTAYLAKRNAFKCLWSASPAGFLALKDLSNLHQYFWGDGAPAREGNPNPMFGPNDTSTLHYGLNPLLGYRLSTVYIPLDIKYPLKQKLPMNSGRYKVAQAAHFQFFEWAASFRVHAGNSLTLRFVAGDAIAVCNAILIGGEDYEGEVAPVTFDIIDTSNLADHVGFINVLVAASQLLKPTFLAILYTEVLLDMGRNRAEQLDNLLCCPSPTMSILPGLTPVEYWVNAAVSTANEEIYDNFITPSASRVQTDVEKGQMRSRIAWRLSMLLHT</sequence>
<dbReference type="OrthoDB" id="432970at2759"/>
<feature type="domain" description="DUF4470" evidence="1">
    <location>
        <begin position="16"/>
        <end position="104"/>
    </location>
</feature>
<proteinExistence type="predicted"/>
<dbReference type="EMBL" id="MU251595">
    <property type="protein sequence ID" value="KAG9231541.1"/>
    <property type="molecule type" value="Genomic_DNA"/>
</dbReference>
<dbReference type="Proteomes" id="UP000824998">
    <property type="component" value="Unassembled WGS sequence"/>
</dbReference>
<accession>A0A9P8C414</accession>
<dbReference type="AlphaFoldDB" id="A0A9P8C414"/>
<gene>
    <name evidence="2" type="ORF">BJ875DRAFT_498233</name>
</gene>
<evidence type="ECO:0000313" key="2">
    <source>
        <dbReference type="EMBL" id="KAG9231541.1"/>
    </source>
</evidence>
<evidence type="ECO:0000313" key="3">
    <source>
        <dbReference type="Proteomes" id="UP000824998"/>
    </source>
</evidence>
<dbReference type="Pfam" id="PF14737">
    <property type="entry name" value="DUF4470"/>
    <property type="match status" value="1"/>
</dbReference>
<keyword evidence="3" id="KW-1185">Reference proteome</keyword>
<organism evidence="2 3">
    <name type="scientific">Amylocarpus encephaloides</name>
    <dbReference type="NCBI Taxonomy" id="45428"/>
    <lineage>
        <taxon>Eukaryota</taxon>
        <taxon>Fungi</taxon>
        <taxon>Dikarya</taxon>
        <taxon>Ascomycota</taxon>
        <taxon>Pezizomycotina</taxon>
        <taxon>Leotiomycetes</taxon>
        <taxon>Helotiales</taxon>
        <taxon>Helotiales incertae sedis</taxon>
        <taxon>Amylocarpus</taxon>
    </lineage>
</organism>